<dbReference type="FunFam" id="2.40.50.1070:FF:000003">
    <property type="entry name" value="23S rRNA (Uracil-5-)-methyltransferase RumA"/>
    <property type="match status" value="1"/>
</dbReference>
<gene>
    <name evidence="6" type="primary">rlmD</name>
    <name evidence="6" type="ORF">P6N53_15005</name>
</gene>
<dbReference type="SUPFAM" id="SSF53335">
    <property type="entry name" value="S-adenosyl-L-methionine-dependent methyltransferases"/>
    <property type="match status" value="1"/>
</dbReference>
<evidence type="ECO:0000259" key="5">
    <source>
        <dbReference type="PROSITE" id="PS50926"/>
    </source>
</evidence>
<dbReference type="Pfam" id="PF01938">
    <property type="entry name" value="TRAM"/>
    <property type="match status" value="1"/>
</dbReference>
<feature type="domain" description="TRAM" evidence="5">
    <location>
        <begin position="7"/>
        <end position="65"/>
    </location>
</feature>
<keyword evidence="3 4" id="KW-0949">S-adenosyl-L-methionine</keyword>
<dbReference type="Gene3D" id="2.40.50.1070">
    <property type="match status" value="1"/>
</dbReference>
<feature type="binding site" evidence="4">
    <location>
        <position position="292"/>
    </location>
    <ligand>
        <name>S-adenosyl-L-methionine</name>
        <dbReference type="ChEBI" id="CHEBI:59789"/>
    </ligand>
</feature>
<dbReference type="GO" id="GO:0070475">
    <property type="term" value="P:rRNA base methylation"/>
    <property type="evidence" value="ECO:0007669"/>
    <property type="project" value="TreeGrafter"/>
</dbReference>
<keyword evidence="2 4" id="KW-0808">Transferase</keyword>
<comment type="caution">
    <text evidence="6">The sequence shown here is derived from an EMBL/GenBank/DDBJ whole genome shotgun (WGS) entry which is preliminary data.</text>
</comment>
<dbReference type="Proteomes" id="UP001172911">
    <property type="component" value="Unassembled WGS sequence"/>
</dbReference>
<dbReference type="InterPro" id="IPR029063">
    <property type="entry name" value="SAM-dependent_MTases_sf"/>
</dbReference>
<dbReference type="EC" id="2.1.1.190" evidence="6"/>
<keyword evidence="1 4" id="KW-0489">Methyltransferase</keyword>
<evidence type="ECO:0000313" key="7">
    <source>
        <dbReference type="Proteomes" id="UP001172911"/>
    </source>
</evidence>
<dbReference type="InterPro" id="IPR012340">
    <property type="entry name" value="NA-bd_OB-fold"/>
</dbReference>
<dbReference type="PANTHER" id="PTHR11061">
    <property type="entry name" value="RNA M5U METHYLTRANSFERASE"/>
    <property type="match status" value="1"/>
</dbReference>
<dbReference type="PROSITE" id="PS50926">
    <property type="entry name" value="TRAM"/>
    <property type="match status" value="1"/>
</dbReference>
<proteinExistence type="inferred from homology"/>
<dbReference type="EMBL" id="JARPTC010000021">
    <property type="protein sequence ID" value="MDO7788534.1"/>
    <property type="molecule type" value="Genomic_DNA"/>
</dbReference>
<evidence type="ECO:0000313" key="6">
    <source>
        <dbReference type="EMBL" id="MDO7788534.1"/>
    </source>
</evidence>
<evidence type="ECO:0000256" key="4">
    <source>
        <dbReference type="PROSITE-ProRule" id="PRU01024"/>
    </source>
</evidence>
<dbReference type="RefSeq" id="WP_304544546.1">
    <property type="nucleotide sequence ID" value="NZ_JARPTC010000021.1"/>
</dbReference>
<comment type="caution">
    <text evidence="4">Lacks conserved residue(s) required for the propagation of feature annotation.</text>
</comment>
<dbReference type="InterPro" id="IPR002792">
    <property type="entry name" value="TRAM_dom"/>
</dbReference>
<dbReference type="PROSITE" id="PS51687">
    <property type="entry name" value="SAM_MT_RNA_M5U"/>
    <property type="match status" value="1"/>
</dbReference>
<dbReference type="FunFam" id="2.40.50.140:FF:000097">
    <property type="entry name" value="23S rRNA (uracil(1939)-C(5))-methyltransferase RlmD"/>
    <property type="match status" value="1"/>
</dbReference>
<reference evidence="6" key="1">
    <citation type="journal article" date="2023" name="J. Hazard. Mater.">
        <title>Anaerobic biodegradation of pyrene and benzo[a]pyrene by a new sulfate-reducing Desulforamulus aquiferis strain DSA.</title>
        <authorList>
            <person name="Zhang Z."/>
            <person name="Sun J."/>
            <person name="Gong X."/>
            <person name="Wang C."/>
            <person name="Wang H."/>
        </authorList>
    </citation>
    <scope>NUCLEOTIDE SEQUENCE</scope>
    <source>
        <strain evidence="6">DSA</strain>
    </source>
</reference>
<accession>A0AAW7ZH69</accession>
<dbReference type="InterPro" id="IPR010280">
    <property type="entry name" value="U5_MeTrfase_fam"/>
</dbReference>
<organism evidence="6 7">
    <name type="scientific">Desulforamulus aquiferis</name>
    <dbReference type="NCBI Taxonomy" id="1397668"/>
    <lineage>
        <taxon>Bacteria</taxon>
        <taxon>Bacillati</taxon>
        <taxon>Bacillota</taxon>
        <taxon>Clostridia</taxon>
        <taxon>Eubacteriales</taxon>
        <taxon>Peptococcaceae</taxon>
        <taxon>Desulforamulus</taxon>
    </lineage>
</organism>
<dbReference type="GO" id="GO:0070041">
    <property type="term" value="F:rRNA (uridine-C5-)-methyltransferase activity"/>
    <property type="evidence" value="ECO:0007669"/>
    <property type="project" value="TreeGrafter"/>
</dbReference>
<evidence type="ECO:0000256" key="1">
    <source>
        <dbReference type="ARBA" id="ARBA00022603"/>
    </source>
</evidence>
<reference evidence="6" key="2">
    <citation type="submission" date="2023-03" db="EMBL/GenBank/DDBJ databases">
        <authorList>
            <person name="Zhang Z."/>
        </authorList>
    </citation>
    <scope>NUCLEOTIDE SEQUENCE</scope>
    <source>
        <strain evidence="6">DSA</strain>
    </source>
</reference>
<dbReference type="Gene3D" id="2.40.50.140">
    <property type="entry name" value="Nucleic acid-binding proteins"/>
    <property type="match status" value="1"/>
</dbReference>
<comment type="similarity">
    <text evidence="4">Belongs to the class I-like SAM-binding methyltransferase superfamily. RNA M5U methyltransferase family.</text>
</comment>
<evidence type="ECO:0000256" key="2">
    <source>
        <dbReference type="ARBA" id="ARBA00022679"/>
    </source>
</evidence>
<dbReference type="NCBIfam" id="TIGR00479">
    <property type="entry name" value="rumA"/>
    <property type="match status" value="1"/>
</dbReference>
<protein>
    <submittedName>
        <fullName evidence="6">23S rRNA (Uracil(1939)-C(5))-methyltransferase RlmD</fullName>
        <ecNumber evidence="6">2.1.1.190</ecNumber>
    </submittedName>
</protein>
<dbReference type="PANTHER" id="PTHR11061:SF30">
    <property type="entry name" value="TRNA (URACIL(54)-C(5))-METHYLTRANSFERASE"/>
    <property type="match status" value="1"/>
</dbReference>
<name>A0AAW7ZH69_9FIRM</name>
<sequence>MQEKFIPVRVGDVIELDIHSMGHSGEGIGRLQDMVVFVPGALVGEKVRAEIREVKKSFARAQLIDIIEKSNNRIEPACQAAHKCGGCHLQHMDYNNNLLHKRAIVKTALERIGNLKNVPVEEVLGMSNPWHYRNKIHLHLWQEGNEIKLGFFEGGSHQPAVDVGSEGCLLVDDKINEIVATLDELINKYKVTPYHWGRRKGFLRNIMIRRGHTTGEVMVVFVTTSDKWAIEQQLVKEIRYRHPEIVSLMRNINNSSGRLVLGRENHILSGKDHITDILGGLSFKISASSFFQVNPL</sequence>
<dbReference type="Gene3D" id="3.40.50.150">
    <property type="entry name" value="Vaccinia Virus protein VP39"/>
    <property type="match status" value="1"/>
</dbReference>
<keyword evidence="7" id="KW-1185">Reference proteome</keyword>
<feature type="non-terminal residue" evidence="6">
    <location>
        <position position="296"/>
    </location>
</feature>
<dbReference type="SUPFAM" id="SSF50249">
    <property type="entry name" value="Nucleic acid-binding proteins"/>
    <property type="match status" value="1"/>
</dbReference>
<evidence type="ECO:0000256" key="3">
    <source>
        <dbReference type="ARBA" id="ARBA00022691"/>
    </source>
</evidence>
<dbReference type="AlphaFoldDB" id="A0AAW7ZH69"/>